<dbReference type="SUPFAM" id="SSF143422">
    <property type="entry name" value="Transposase IS200-like"/>
    <property type="match status" value="1"/>
</dbReference>
<dbReference type="EMBL" id="CAAHFH010000002">
    <property type="protein sequence ID" value="VGO22056.1"/>
    <property type="molecule type" value="Genomic_DNA"/>
</dbReference>
<dbReference type="GO" id="GO:0006313">
    <property type="term" value="P:DNA transposition"/>
    <property type="evidence" value="ECO:0007669"/>
    <property type="project" value="InterPro"/>
</dbReference>
<accession>A0A6C2UT33</accession>
<dbReference type="Gene3D" id="3.30.70.1290">
    <property type="entry name" value="Transposase IS200-like"/>
    <property type="match status" value="1"/>
</dbReference>
<keyword evidence="3" id="KW-1185">Reference proteome</keyword>
<dbReference type="GO" id="GO:0004803">
    <property type="term" value="F:transposase activity"/>
    <property type="evidence" value="ECO:0007669"/>
    <property type="project" value="InterPro"/>
</dbReference>
<dbReference type="InterPro" id="IPR002686">
    <property type="entry name" value="Transposase_17"/>
</dbReference>
<dbReference type="AlphaFoldDB" id="A0A6C2UT33"/>
<protein>
    <recommendedName>
        <fullName evidence="1">Transposase IS200-like domain-containing protein</fullName>
    </recommendedName>
</protein>
<dbReference type="SMART" id="SM01321">
    <property type="entry name" value="Y1_Tnp"/>
    <property type="match status" value="1"/>
</dbReference>
<evidence type="ECO:0000259" key="1">
    <source>
        <dbReference type="SMART" id="SM01321"/>
    </source>
</evidence>
<feature type="domain" description="Transposase IS200-like" evidence="1">
    <location>
        <begin position="10"/>
        <end position="180"/>
    </location>
</feature>
<gene>
    <name evidence="2" type="ORF">SCARR_04137</name>
</gene>
<dbReference type="Proteomes" id="UP000346198">
    <property type="component" value="Unassembled WGS sequence"/>
</dbReference>
<dbReference type="PANTHER" id="PTHR34322:SF2">
    <property type="entry name" value="TRANSPOSASE IS200-LIKE DOMAIN-CONTAINING PROTEIN"/>
    <property type="match status" value="1"/>
</dbReference>
<reference evidence="2 3" key="1">
    <citation type="submission" date="2019-04" db="EMBL/GenBank/DDBJ databases">
        <authorList>
            <person name="Van Vliet M D."/>
        </authorList>
    </citation>
    <scope>NUCLEOTIDE SEQUENCE [LARGE SCALE GENOMIC DNA]</scope>
    <source>
        <strain evidence="2 3">F21</strain>
    </source>
</reference>
<organism evidence="2 3">
    <name type="scientific">Pontiella sulfatireligans</name>
    <dbReference type="NCBI Taxonomy" id="2750658"/>
    <lineage>
        <taxon>Bacteria</taxon>
        <taxon>Pseudomonadati</taxon>
        <taxon>Kiritimatiellota</taxon>
        <taxon>Kiritimatiellia</taxon>
        <taxon>Kiritimatiellales</taxon>
        <taxon>Pontiellaceae</taxon>
        <taxon>Pontiella</taxon>
    </lineage>
</organism>
<dbReference type="Pfam" id="PF01797">
    <property type="entry name" value="Y1_Tnp"/>
    <property type="match status" value="1"/>
</dbReference>
<proteinExistence type="predicted"/>
<dbReference type="RefSeq" id="WP_136063470.1">
    <property type="nucleotide sequence ID" value="NZ_CAAHFH010000002.1"/>
</dbReference>
<dbReference type="GO" id="GO:0003677">
    <property type="term" value="F:DNA binding"/>
    <property type="evidence" value="ECO:0007669"/>
    <property type="project" value="InterPro"/>
</dbReference>
<name>A0A6C2UT33_9BACT</name>
<dbReference type="InterPro" id="IPR036515">
    <property type="entry name" value="Transposase_17_sf"/>
</dbReference>
<evidence type="ECO:0000313" key="2">
    <source>
        <dbReference type="EMBL" id="VGO22056.1"/>
    </source>
</evidence>
<sequence length="333" mass="38670">MRKPRILGAADGNYYHVMSRVVDRRYIFGEEEKEFFRLSMRKLEAFTGVRVLTYCVMSNHWHALLEVPSLKDMEDEQLFERIRTFYPKQRANAILQDFERAAKDAAETGSELWLNELRERYLSRMCDLSIFVKELKERFSKWYNRRNNRRGTLWEERFKSVLVENSETAISTMATYIDLNPVRAVLVNDPRDYRYCGYAEAVGGGKNARKGIECVMMARGQETSWRKVSAQYRMLLFCSGKATETRAGMTSEAIEKALAEGGELDRSDLLRCRVRYFSDGVALGSRLFIEAVFENNRQLFGERRKDGARKMRGGDWNGLYSLRTLSHAIATPT</sequence>
<evidence type="ECO:0000313" key="3">
    <source>
        <dbReference type="Proteomes" id="UP000346198"/>
    </source>
</evidence>
<dbReference type="PANTHER" id="PTHR34322">
    <property type="entry name" value="TRANSPOSASE, Y1_TNP DOMAIN-CONTAINING"/>
    <property type="match status" value="1"/>
</dbReference>